<evidence type="ECO:0008006" key="3">
    <source>
        <dbReference type="Google" id="ProtNLM"/>
    </source>
</evidence>
<evidence type="ECO:0000313" key="1">
    <source>
        <dbReference type="EMBL" id="QJW85112.1"/>
    </source>
</evidence>
<evidence type="ECO:0000313" key="2">
    <source>
        <dbReference type="Proteomes" id="UP000500826"/>
    </source>
</evidence>
<dbReference type="EMBL" id="CP053418">
    <property type="protein sequence ID" value="QJW85112.1"/>
    <property type="molecule type" value="Genomic_DNA"/>
</dbReference>
<name>A0ABX6P6G2_9BURK</name>
<sequence>MKDIASFVAALGDVPVVTDAEHVRRRSRDMTAQFSPVMKQDALEHTADVPGAAARQGGRAAHRLGCRTVAHAADDARRRHLQLRPGIPLAGGALVDMTALDRCCGRATAACGRRPAPGCRRSTR</sequence>
<proteinExistence type="predicted"/>
<reference evidence="1 2" key="1">
    <citation type="submission" date="2020-05" db="EMBL/GenBank/DDBJ databases">
        <title>Ramlibacter rhizophilus sp. nov., isolated from rhizosphere soil of national flower Mugunghwa from South Korea.</title>
        <authorList>
            <person name="Zheng-Fei Y."/>
            <person name="Huan T."/>
        </authorList>
    </citation>
    <scope>NUCLEOTIDE SEQUENCE [LARGE SCALE GENOMIC DNA]</scope>
    <source>
        <strain evidence="1 2">H242</strain>
    </source>
</reference>
<gene>
    <name evidence="1" type="ORF">HK414_21525</name>
</gene>
<organism evidence="1 2">
    <name type="scientific">Ramlibacter terrae</name>
    <dbReference type="NCBI Taxonomy" id="2732511"/>
    <lineage>
        <taxon>Bacteria</taxon>
        <taxon>Pseudomonadati</taxon>
        <taxon>Pseudomonadota</taxon>
        <taxon>Betaproteobacteria</taxon>
        <taxon>Burkholderiales</taxon>
        <taxon>Comamonadaceae</taxon>
        <taxon>Ramlibacter</taxon>
    </lineage>
</organism>
<protein>
    <recommendedName>
        <fullName evidence="3">FAD-binding oxidoreductase</fullName>
    </recommendedName>
</protein>
<accession>A0ABX6P6G2</accession>
<keyword evidence="2" id="KW-1185">Reference proteome</keyword>
<dbReference type="Proteomes" id="UP000500826">
    <property type="component" value="Chromosome"/>
</dbReference>